<protein>
    <recommendedName>
        <fullName evidence="5">DUF4352 domain-containing protein</fullName>
    </recommendedName>
</protein>
<proteinExistence type="predicted"/>
<feature type="chain" id="PRO_5024270597" description="DUF4352 domain-containing protein" evidence="2">
    <location>
        <begin position="32"/>
        <end position="194"/>
    </location>
</feature>
<evidence type="ECO:0000256" key="1">
    <source>
        <dbReference type="SAM" id="MobiDB-lite"/>
    </source>
</evidence>
<feature type="region of interest" description="Disordered" evidence="1">
    <location>
        <begin position="32"/>
        <end position="65"/>
    </location>
</feature>
<dbReference type="RefSeq" id="WP_146355518.1">
    <property type="nucleotide sequence ID" value="NZ_VOIR01000012.1"/>
</dbReference>
<evidence type="ECO:0000256" key="2">
    <source>
        <dbReference type="SAM" id="SignalP"/>
    </source>
</evidence>
<evidence type="ECO:0000313" key="4">
    <source>
        <dbReference type="Proteomes" id="UP000323221"/>
    </source>
</evidence>
<keyword evidence="2" id="KW-0732">Signal</keyword>
<name>A0A5M8QJY5_9MICO</name>
<evidence type="ECO:0008006" key="5">
    <source>
        <dbReference type="Google" id="ProtNLM"/>
    </source>
</evidence>
<dbReference type="PROSITE" id="PS51257">
    <property type="entry name" value="PROKAR_LIPOPROTEIN"/>
    <property type="match status" value="1"/>
</dbReference>
<organism evidence="3 4">
    <name type="scientific">Agrococcus sediminis</name>
    <dbReference type="NCBI Taxonomy" id="2599924"/>
    <lineage>
        <taxon>Bacteria</taxon>
        <taxon>Bacillati</taxon>
        <taxon>Actinomycetota</taxon>
        <taxon>Actinomycetes</taxon>
        <taxon>Micrococcales</taxon>
        <taxon>Microbacteriaceae</taxon>
        <taxon>Agrococcus</taxon>
    </lineage>
</organism>
<gene>
    <name evidence="3" type="ORF">FQ330_04145</name>
</gene>
<evidence type="ECO:0000313" key="3">
    <source>
        <dbReference type="EMBL" id="KAA6434963.1"/>
    </source>
</evidence>
<keyword evidence="4" id="KW-1185">Reference proteome</keyword>
<sequence>MARRTLAAAIILTAGALALTGCIPLPPAVPAAPTAPVEPGDPMQPTESTEPGATAEPGTGGQVAGEEFTVDDGFGDVWTFSVVAVEADPPMEFAEPEPGTAFIGIVIDGEHLEGSLDFTGCFDILVVGSDGEQYDWADTIGTATAEDDIFYADTQSFTGARAAVQLPEGVTPAQLIFRSVYGEPEVPDTVIDVQ</sequence>
<comment type="caution">
    <text evidence="3">The sequence shown here is derived from an EMBL/GenBank/DDBJ whole genome shotgun (WGS) entry which is preliminary data.</text>
</comment>
<reference evidence="3 4" key="1">
    <citation type="submission" date="2019-08" db="EMBL/GenBank/DDBJ databases">
        <title>Agrococcus lahaulensis sp. nov., isolated from a cold desert of the Indian Himalayas.</title>
        <authorList>
            <person name="Qu J.H."/>
        </authorList>
    </citation>
    <scope>NUCLEOTIDE SEQUENCE [LARGE SCALE GENOMIC DNA]</scope>
    <source>
        <strain evidence="3 4">NS18</strain>
    </source>
</reference>
<dbReference type="EMBL" id="VOIR01000012">
    <property type="protein sequence ID" value="KAA6434963.1"/>
    <property type="molecule type" value="Genomic_DNA"/>
</dbReference>
<dbReference type="OrthoDB" id="5116741at2"/>
<feature type="signal peptide" evidence="2">
    <location>
        <begin position="1"/>
        <end position="31"/>
    </location>
</feature>
<dbReference type="Proteomes" id="UP000323221">
    <property type="component" value="Unassembled WGS sequence"/>
</dbReference>
<accession>A0A5M8QJY5</accession>
<dbReference type="AlphaFoldDB" id="A0A5M8QJY5"/>